<sequence>MFTVIQRLRVEWSHCDPAGIIFNPNYYIWMDGGTHGLLQAAGFDFVARTRDSSDFLGCPLVASNMEFKRPLRLGDIVTLVSRVEKFGTSSFVVTHEFSSGSACDLVARGAEVRVWAHSGKEGGSAIVALPVPEAVRKLLSVEKTVDISV</sequence>
<dbReference type="Pfam" id="PF13279">
    <property type="entry name" value="4HBT_2"/>
    <property type="match status" value="1"/>
</dbReference>
<dbReference type="CDD" id="cd00586">
    <property type="entry name" value="4HBT"/>
    <property type="match status" value="1"/>
</dbReference>
<dbReference type="OrthoDB" id="21822at2"/>
<dbReference type="RefSeq" id="WP_117954871.1">
    <property type="nucleotide sequence ID" value="NZ_QRAN01000012.1"/>
</dbReference>
<dbReference type="AlphaFoldDB" id="A0A3L7DV56"/>
<evidence type="ECO:0000313" key="1">
    <source>
        <dbReference type="EMBL" id="RLQ21457.1"/>
    </source>
</evidence>
<accession>A0A3L7DV56</accession>
<comment type="caution">
    <text evidence="1">The sequence shown here is derived from an EMBL/GenBank/DDBJ whole genome shotgun (WGS) entry which is preliminary data.</text>
</comment>
<protein>
    <submittedName>
        <fullName evidence="1">Acyl-CoA thioesterase</fullName>
    </submittedName>
</protein>
<name>A0A3L7DV56_9GAMM</name>
<reference evidence="1 2" key="1">
    <citation type="submission" date="2018-07" db="EMBL/GenBank/DDBJ databases">
        <title>Halioglobus sp. genome submission.</title>
        <authorList>
            <person name="Ye M.-Q."/>
            <person name="Du Z.-J."/>
        </authorList>
    </citation>
    <scope>NUCLEOTIDE SEQUENCE [LARGE SCALE GENOMIC DNA]</scope>
    <source>
        <strain evidence="1 2">U0301</strain>
    </source>
</reference>
<keyword evidence="2" id="KW-1185">Reference proteome</keyword>
<dbReference type="EMBL" id="QRAN01000012">
    <property type="protein sequence ID" value="RLQ21457.1"/>
    <property type="molecule type" value="Genomic_DNA"/>
</dbReference>
<gene>
    <name evidence="1" type="ORF">DWB85_11875</name>
</gene>
<dbReference type="InterPro" id="IPR029069">
    <property type="entry name" value="HotDog_dom_sf"/>
</dbReference>
<proteinExistence type="predicted"/>
<dbReference type="Gene3D" id="3.10.129.10">
    <property type="entry name" value="Hotdog Thioesterase"/>
    <property type="match status" value="1"/>
</dbReference>
<dbReference type="Proteomes" id="UP000265509">
    <property type="component" value="Unassembled WGS sequence"/>
</dbReference>
<dbReference type="SUPFAM" id="SSF54637">
    <property type="entry name" value="Thioesterase/thiol ester dehydrase-isomerase"/>
    <property type="match status" value="1"/>
</dbReference>
<organism evidence="1 2">
    <name type="scientific">Seongchinamella sediminis</name>
    <dbReference type="NCBI Taxonomy" id="2283635"/>
    <lineage>
        <taxon>Bacteria</taxon>
        <taxon>Pseudomonadati</taxon>
        <taxon>Pseudomonadota</taxon>
        <taxon>Gammaproteobacteria</taxon>
        <taxon>Cellvibrionales</taxon>
        <taxon>Halieaceae</taxon>
        <taxon>Seongchinamella</taxon>
    </lineage>
</organism>
<evidence type="ECO:0000313" key="2">
    <source>
        <dbReference type="Proteomes" id="UP000265509"/>
    </source>
</evidence>